<sequence length="346" mass="40939">MDKNNIFSEIFKVKDINIYIILDTEKIVWYCGLDILSFLEFKTKNKTIMENVSRDYYKKYEEIYIPDELFTPINITPKTLFINNSGLFQLISKSKSIKAIKIWNKIANDILPAIYFRGMYISCNSKSTIMGLNNKYYDNDIINEYKNMYAIYLAYIGEYDGIHMLIIGKNDKLTKYKLMKYRKLYHDFNIIKIWDIISNDLALKNIIKVFTNNKNIPTLNNLAINDETYFDILSSFNGLTKKVNNKLGDKILVLNDKYNLQYFRDILDDIIEKTKLLGNDVSYLYCECGLTSCKICVKNKQKNNLQFYIDEINIIKNEYVYLQDKYEILEKKYIDLIKKIILIVNT</sequence>
<dbReference type="InterPro" id="IPR003497">
    <property type="entry name" value="BRO_N_domain"/>
</dbReference>
<protein>
    <recommendedName>
        <fullName evidence="2">Bro-N domain-containing protein</fullName>
    </recommendedName>
</protein>
<gene>
    <name evidence="3" type="ORF">glt_00788</name>
</gene>
<name>M1PHM9_9VIRU</name>
<evidence type="ECO:0000313" key="3">
    <source>
        <dbReference type="EMBL" id="AGF85593.1"/>
    </source>
</evidence>
<organism evidence="3 4">
    <name type="scientific">Moumouvirus goulette</name>
    <dbReference type="NCBI Taxonomy" id="1247379"/>
    <lineage>
        <taxon>Viruses</taxon>
        <taxon>Varidnaviria</taxon>
        <taxon>Bamfordvirae</taxon>
        <taxon>Nucleocytoviricota</taxon>
        <taxon>Megaviricetes</taxon>
        <taxon>Imitervirales</taxon>
        <taxon>Mimiviridae</taxon>
        <taxon>Megamimivirinae</taxon>
        <taxon>Moumouvirus</taxon>
        <taxon>Moumouvirus goulettemassiliense</taxon>
    </lineage>
</organism>
<keyword evidence="1" id="KW-0175">Coiled coil</keyword>
<dbReference type="Pfam" id="PF02498">
    <property type="entry name" value="Bro-N"/>
    <property type="match status" value="1"/>
</dbReference>
<reference evidence="3 4" key="1">
    <citation type="submission" date="2012-10" db="EMBL/GenBank/DDBJ databases">
        <title>Complete genome sequence of Moumouvirus goulette.</title>
        <authorList>
            <person name="Fournous G."/>
            <person name="Bougalmi M."/>
            <person name="Colson P."/>
        </authorList>
    </citation>
    <scope>NUCLEOTIDE SEQUENCE [LARGE SCALE GENOMIC DNA]</scope>
</reference>
<dbReference type="EMBL" id="KC008572">
    <property type="protein sequence ID" value="AGF85593.1"/>
    <property type="molecule type" value="Genomic_DNA"/>
</dbReference>
<evidence type="ECO:0000259" key="2">
    <source>
        <dbReference type="PROSITE" id="PS51750"/>
    </source>
</evidence>
<accession>M1PHM9</accession>
<proteinExistence type="predicted"/>
<evidence type="ECO:0000256" key="1">
    <source>
        <dbReference type="SAM" id="Coils"/>
    </source>
</evidence>
<feature type="coiled-coil region" evidence="1">
    <location>
        <begin position="298"/>
        <end position="332"/>
    </location>
</feature>
<dbReference type="Proteomes" id="UP000241071">
    <property type="component" value="Segment"/>
</dbReference>
<dbReference type="PROSITE" id="PS51750">
    <property type="entry name" value="BRO_N"/>
    <property type="match status" value="1"/>
</dbReference>
<keyword evidence="4" id="KW-1185">Reference proteome</keyword>
<evidence type="ECO:0000313" key="4">
    <source>
        <dbReference type="Proteomes" id="UP000241071"/>
    </source>
</evidence>
<feature type="domain" description="Bro-N" evidence="2">
    <location>
        <begin position="3"/>
        <end position="118"/>
    </location>
</feature>